<dbReference type="CDD" id="cd04301">
    <property type="entry name" value="NAT_SF"/>
    <property type="match status" value="1"/>
</dbReference>
<dbReference type="InterPro" id="IPR016181">
    <property type="entry name" value="Acyl_CoA_acyltransferase"/>
</dbReference>
<evidence type="ECO:0000259" key="3">
    <source>
        <dbReference type="PROSITE" id="PS51186"/>
    </source>
</evidence>
<dbReference type="RefSeq" id="WP_129892314.1">
    <property type="nucleotide sequence ID" value="NZ_CP035758.1"/>
</dbReference>
<dbReference type="EMBL" id="CP035758">
    <property type="protein sequence ID" value="QBD81253.1"/>
    <property type="molecule type" value="Genomic_DNA"/>
</dbReference>
<dbReference type="OrthoDB" id="149709at2"/>
<evidence type="ECO:0000313" key="5">
    <source>
        <dbReference type="Proteomes" id="UP000290365"/>
    </source>
</evidence>
<dbReference type="GO" id="GO:0016747">
    <property type="term" value="F:acyltransferase activity, transferring groups other than amino-acyl groups"/>
    <property type="evidence" value="ECO:0007669"/>
    <property type="project" value="InterPro"/>
</dbReference>
<proteinExistence type="predicted"/>
<evidence type="ECO:0000256" key="1">
    <source>
        <dbReference type="ARBA" id="ARBA00022679"/>
    </source>
</evidence>
<dbReference type="Proteomes" id="UP000290365">
    <property type="component" value="Chromosome"/>
</dbReference>
<evidence type="ECO:0000256" key="2">
    <source>
        <dbReference type="ARBA" id="ARBA00023315"/>
    </source>
</evidence>
<accession>A0A4P6K0D4</accession>
<sequence>MNRSPITIKPMSTKHIPEVIALNQAQAQRFHALDYRLTPASSYERIVTLLAQHCQNAATSLVALDTAGRVRAYAHPALWELESYDSLLAFFTERNGITHSLTLPDPDDDDVLAVTEALFSALSTFWQAQRTGSDMLRWPACESWFEALVLGQGFILDSALAYHPARAAALVEPRAYPGLHVRLSQPQDEEVLVKLFEEELQAHQPFTPFVRCSPAIIQAFRDRLALQWAGKRLEAGAPLVLVVERNGELVAMAENELYIWEDGEEPDFMPCGRYGHINNLGVRKDQRGQGIGRLLVQAIFTSLAPFKLDGYILWFNPANPLSNPFWQRLGFRQLWRTYQRPHAEASQGTIGV</sequence>
<dbReference type="PROSITE" id="PS51186">
    <property type="entry name" value="GNAT"/>
    <property type="match status" value="1"/>
</dbReference>
<evidence type="ECO:0000313" key="4">
    <source>
        <dbReference type="EMBL" id="QBD81253.1"/>
    </source>
</evidence>
<gene>
    <name evidence="4" type="ORF">EPA93_36865</name>
</gene>
<protein>
    <submittedName>
        <fullName evidence="4">GNAT family N-acetyltransferase</fullName>
    </submittedName>
</protein>
<dbReference type="Pfam" id="PF00583">
    <property type="entry name" value="Acetyltransf_1"/>
    <property type="match status" value="1"/>
</dbReference>
<reference evidence="4 5" key="1">
    <citation type="submission" date="2019-01" db="EMBL/GenBank/DDBJ databases">
        <title>Ktedonosporobacter rubrisoli SCAWS-G2.</title>
        <authorList>
            <person name="Huang Y."/>
            <person name="Yan B."/>
        </authorList>
    </citation>
    <scope>NUCLEOTIDE SEQUENCE [LARGE SCALE GENOMIC DNA]</scope>
    <source>
        <strain evidence="4 5">SCAWS-G2</strain>
    </source>
</reference>
<dbReference type="Gene3D" id="3.40.630.30">
    <property type="match status" value="1"/>
</dbReference>
<organism evidence="4 5">
    <name type="scientific">Ktedonosporobacter rubrisoli</name>
    <dbReference type="NCBI Taxonomy" id="2509675"/>
    <lineage>
        <taxon>Bacteria</taxon>
        <taxon>Bacillati</taxon>
        <taxon>Chloroflexota</taxon>
        <taxon>Ktedonobacteria</taxon>
        <taxon>Ktedonobacterales</taxon>
        <taxon>Ktedonosporobacteraceae</taxon>
        <taxon>Ktedonosporobacter</taxon>
    </lineage>
</organism>
<feature type="domain" description="N-acetyltransferase" evidence="3">
    <location>
        <begin position="179"/>
        <end position="352"/>
    </location>
</feature>
<dbReference type="InterPro" id="IPR000182">
    <property type="entry name" value="GNAT_dom"/>
</dbReference>
<keyword evidence="1 4" id="KW-0808">Transferase</keyword>
<dbReference type="PANTHER" id="PTHR43877">
    <property type="entry name" value="AMINOALKYLPHOSPHONATE N-ACETYLTRANSFERASE-RELATED-RELATED"/>
    <property type="match status" value="1"/>
</dbReference>
<keyword evidence="2" id="KW-0012">Acyltransferase</keyword>
<keyword evidence="5" id="KW-1185">Reference proteome</keyword>
<dbReference type="SUPFAM" id="SSF55729">
    <property type="entry name" value="Acyl-CoA N-acyltransferases (Nat)"/>
    <property type="match status" value="1"/>
</dbReference>
<name>A0A4P6K0D4_KTERU</name>
<dbReference type="KEGG" id="kbs:EPA93_36865"/>
<dbReference type="InterPro" id="IPR050832">
    <property type="entry name" value="Bact_Acetyltransf"/>
</dbReference>
<dbReference type="AlphaFoldDB" id="A0A4P6K0D4"/>